<dbReference type="PANTHER" id="PTHR46586:SF3">
    <property type="entry name" value="ANKYRIN REPEAT-CONTAINING PROTEIN"/>
    <property type="match status" value="1"/>
</dbReference>
<comment type="caution">
    <text evidence="1">The sequence shown here is derived from an EMBL/GenBank/DDBJ whole genome shotgun (WGS) entry which is preliminary data.</text>
</comment>
<reference evidence="1" key="1">
    <citation type="submission" date="2022-12" db="EMBL/GenBank/DDBJ databases">
        <authorList>
            <person name="Webb A."/>
        </authorList>
    </citation>
    <scope>NUCLEOTIDE SEQUENCE</scope>
    <source>
        <strain evidence="1">Pd1</strain>
    </source>
</reference>
<organism evidence="1 2">
    <name type="scientific">Peronospora destructor</name>
    <dbReference type="NCBI Taxonomy" id="86335"/>
    <lineage>
        <taxon>Eukaryota</taxon>
        <taxon>Sar</taxon>
        <taxon>Stramenopiles</taxon>
        <taxon>Oomycota</taxon>
        <taxon>Peronosporomycetes</taxon>
        <taxon>Peronosporales</taxon>
        <taxon>Peronosporaceae</taxon>
        <taxon>Peronospora</taxon>
    </lineage>
</organism>
<name>A0AAV0UPS4_9STRA</name>
<evidence type="ECO:0000313" key="1">
    <source>
        <dbReference type="EMBL" id="CAI5738233.1"/>
    </source>
</evidence>
<dbReference type="Gene3D" id="1.25.40.20">
    <property type="entry name" value="Ankyrin repeat-containing domain"/>
    <property type="match status" value="2"/>
</dbReference>
<gene>
    <name evidence="1" type="ORF">PDE001_LOCUS6848</name>
</gene>
<sequence>MESDAALFVLTNRLLFRLIMEFVDGVPGSVVSLVADFQRTHRRVSWSAIGALPRAAIERGDVKMLRHLRKLSTTKRFQRCPELAFNGATRCAIQFGQLEMLKYLADTGMLQGDSTEGTETSTSTTVGSVLMGWAVRYSEVLESTSKVEIVEWVAENYSRSARMNVKAEDLSRSTIPVLIFLKERKLATSGFEDPRLVDLVATTGKMEMLRLLLDREDEGRALTRCTHDAMDGAATNGHLKIVQYLHRHRTEGCTVAAMDSAAQNGHMEVVQFLHTQRTEGCTIAAMDGAARNGHLDMVIFLHTYREEGCSTAAMDNAAAGGFLKVVRFLHENRNEGCTTKAMDGAARSGHLETVKFLHAQRKEGCTTDAMDDAAAHWKLVDYHVFA</sequence>
<dbReference type="Proteomes" id="UP001162029">
    <property type="component" value="Unassembled WGS sequence"/>
</dbReference>
<protein>
    <recommendedName>
        <fullName evidence="3">Ankyrin repeat-containing domain</fullName>
    </recommendedName>
</protein>
<evidence type="ECO:0008006" key="3">
    <source>
        <dbReference type="Google" id="ProtNLM"/>
    </source>
</evidence>
<accession>A0AAV0UPS4</accession>
<dbReference type="EMBL" id="CANTFM010001318">
    <property type="protein sequence ID" value="CAI5738233.1"/>
    <property type="molecule type" value="Genomic_DNA"/>
</dbReference>
<dbReference type="SUPFAM" id="SSF48403">
    <property type="entry name" value="Ankyrin repeat"/>
    <property type="match status" value="1"/>
</dbReference>
<dbReference type="InterPro" id="IPR036770">
    <property type="entry name" value="Ankyrin_rpt-contain_sf"/>
</dbReference>
<keyword evidence="2" id="KW-1185">Reference proteome</keyword>
<dbReference type="InterPro" id="IPR002110">
    <property type="entry name" value="Ankyrin_rpt"/>
</dbReference>
<dbReference type="AlphaFoldDB" id="A0AAV0UPS4"/>
<dbReference type="PANTHER" id="PTHR46586">
    <property type="entry name" value="ANKYRIN REPEAT-CONTAINING PROTEIN"/>
    <property type="match status" value="1"/>
</dbReference>
<proteinExistence type="predicted"/>
<evidence type="ECO:0000313" key="2">
    <source>
        <dbReference type="Proteomes" id="UP001162029"/>
    </source>
</evidence>
<dbReference type="Pfam" id="PF13637">
    <property type="entry name" value="Ank_4"/>
    <property type="match status" value="1"/>
</dbReference>
<dbReference type="Pfam" id="PF12796">
    <property type="entry name" value="Ank_2"/>
    <property type="match status" value="1"/>
</dbReference>
<dbReference type="InterPro" id="IPR052050">
    <property type="entry name" value="SecEffector_AnkRepeat"/>
</dbReference>